<gene>
    <name evidence="2" type="ORF">MUN79_19585</name>
</gene>
<proteinExistence type="predicted"/>
<reference evidence="2" key="1">
    <citation type="submission" date="2022-04" db="EMBL/GenBank/DDBJ databases">
        <title>Hymenobacter sp. isolated from the air.</title>
        <authorList>
            <person name="Won M."/>
            <person name="Lee C.-M."/>
            <person name="Woen H.-Y."/>
            <person name="Kwon S.-W."/>
        </authorList>
    </citation>
    <scope>NUCLEOTIDE SEQUENCE</scope>
    <source>
        <strain evidence="2">5116S-3</strain>
    </source>
</reference>
<keyword evidence="3" id="KW-1185">Reference proteome</keyword>
<feature type="chain" id="PRO_5035824620" evidence="1">
    <location>
        <begin position="30"/>
        <end position="67"/>
    </location>
</feature>
<dbReference type="AlphaFoldDB" id="A0A8T9Q0H1"/>
<organism evidence="2 3">
    <name type="scientific">Hymenobacter cellulosilyticus</name>
    <dbReference type="NCBI Taxonomy" id="2932248"/>
    <lineage>
        <taxon>Bacteria</taxon>
        <taxon>Pseudomonadati</taxon>
        <taxon>Bacteroidota</taxon>
        <taxon>Cytophagia</taxon>
        <taxon>Cytophagales</taxon>
        <taxon>Hymenobacteraceae</taxon>
        <taxon>Hymenobacter</taxon>
    </lineage>
</organism>
<evidence type="ECO:0000256" key="1">
    <source>
        <dbReference type="SAM" id="SignalP"/>
    </source>
</evidence>
<evidence type="ECO:0000313" key="3">
    <source>
        <dbReference type="Proteomes" id="UP000831796"/>
    </source>
</evidence>
<dbReference type="Proteomes" id="UP000831796">
    <property type="component" value="Chromosome"/>
</dbReference>
<protein>
    <submittedName>
        <fullName evidence="2">Uncharacterized protein</fullName>
    </submittedName>
</protein>
<sequence>MISRSSLLCFTRRLGLVLALAGTASAAQAQLADSTVLTAPTPEKLPKAPELPLPQASPALRYCKPLA</sequence>
<dbReference type="RefSeq" id="WP_244674280.1">
    <property type="nucleotide sequence ID" value="NZ_CP095046.1"/>
</dbReference>
<dbReference type="KEGG" id="hcu:MUN79_19585"/>
<accession>A0A8T9Q0H1</accession>
<name>A0A8T9Q0H1_9BACT</name>
<evidence type="ECO:0000313" key="2">
    <source>
        <dbReference type="EMBL" id="UOQ70867.1"/>
    </source>
</evidence>
<feature type="signal peptide" evidence="1">
    <location>
        <begin position="1"/>
        <end position="29"/>
    </location>
</feature>
<keyword evidence="1" id="KW-0732">Signal</keyword>
<dbReference type="EMBL" id="CP095046">
    <property type="protein sequence ID" value="UOQ70867.1"/>
    <property type="molecule type" value="Genomic_DNA"/>
</dbReference>